<name>A0A225UEV5_9STRA</name>
<keyword evidence="12" id="KW-1185">Reference proteome</keyword>
<reference evidence="12" key="1">
    <citation type="submission" date="2017-03" db="EMBL/GenBank/DDBJ databases">
        <title>Phytopthora megakarya and P. palmivora, two closely related causual agents of cacao black pod achieved similar genome size and gene model numbers by different mechanisms.</title>
        <authorList>
            <person name="Ali S."/>
            <person name="Shao J."/>
            <person name="Larry D.J."/>
            <person name="Kronmiller B."/>
            <person name="Shen D."/>
            <person name="Strem M.D."/>
            <person name="Melnick R.L."/>
            <person name="Guiltinan M.J."/>
            <person name="Tyler B.M."/>
            <person name="Meinhardt L.W."/>
            <person name="Bailey B.A."/>
        </authorList>
    </citation>
    <scope>NUCLEOTIDE SEQUENCE [LARGE SCALE GENOMIC DNA]</scope>
    <source>
        <strain evidence="12">zdho120</strain>
    </source>
</reference>
<dbReference type="InterPro" id="IPR053235">
    <property type="entry name" value="Ser_Thr_kinase"/>
</dbReference>
<evidence type="ECO:0000256" key="9">
    <source>
        <dbReference type="SAM" id="MobiDB-lite"/>
    </source>
</evidence>
<comment type="catalytic activity">
    <reaction evidence="7">
        <text>L-threonyl-[protein] + ATP = O-phospho-L-threonyl-[protein] + ADP + H(+)</text>
        <dbReference type="Rhea" id="RHEA:46608"/>
        <dbReference type="Rhea" id="RHEA-COMP:11060"/>
        <dbReference type="Rhea" id="RHEA-COMP:11605"/>
        <dbReference type="ChEBI" id="CHEBI:15378"/>
        <dbReference type="ChEBI" id="CHEBI:30013"/>
        <dbReference type="ChEBI" id="CHEBI:30616"/>
        <dbReference type="ChEBI" id="CHEBI:61977"/>
        <dbReference type="ChEBI" id="CHEBI:456216"/>
        <dbReference type="EC" id="2.7.11.1"/>
    </reaction>
</comment>
<dbReference type="InterPro" id="IPR011009">
    <property type="entry name" value="Kinase-like_dom_sf"/>
</dbReference>
<dbReference type="EMBL" id="NBNE01019556">
    <property type="protein sequence ID" value="OWY91757.1"/>
    <property type="molecule type" value="Genomic_DNA"/>
</dbReference>
<evidence type="ECO:0000256" key="1">
    <source>
        <dbReference type="ARBA" id="ARBA00012513"/>
    </source>
</evidence>
<dbReference type="Proteomes" id="UP000198211">
    <property type="component" value="Unassembled WGS sequence"/>
</dbReference>
<evidence type="ECO:0000313" key="11">
    <source>
        <dbReference type="EMBL" id="OWY91757.1"/>
    </source>
</evidence>
<dbReference type="InterPro" id="IPR000719">
    <property type="entry name" value="Prot_kinase_dom"/>
</dbReference>
<dbReference type="SUPFAM" id="SSF56112">
    <property type="entry name" value="Protein kinase-like (PK-like)"/>
    <property type="match status" value="1"/>
</dbReference>
<proteinExistence type="predicted"/>
<evidence type="ECO:0000313" key="12">
    <source>
        <dbReference type="Proteomes" id="UP000198211"/>
    </source>
</evidence>
<feature type="non-terminal residue" evidence="11">
    <location>
        <position position="152"/>
    </location>
</feature>
<feature type="domain" description="Protein kinase" evidence="10">
    <location>
        <begin position="1"/>
        <end position="152"/>
    </location>
</feature>
<keyword evidence="6" id="KW-0067">ATP-binding</keyword>
<evidence type="ECO:0000256" key="6">
    <source>
        <dbReference type="ARBA" id="ARBA00022840"/>
    </source>
</evidence>
<feature type="region of interest" description="Disordered" evidence="9">
    <location>
        <begin position="111"/>
        <end position="152"/>
    </location>
</feature>
<dbReference type="EC" id="2.7.11.1" evidence="1"/>
<dbReference type="STRING" id="4795.A0A225UEV5"/>
<sequence length="152" mass="17622">MKEPTIRRYLLQILQGLTFLHNHGKFDDGNSPHRQLRAFVDSYGLLKITDFGLRRCLLPLLTSVNSDESDWARKTMAPEALRDFRLWGEKTDVWCVGLLTLQMANGLGKYPPQQTFEQSKDRNRSLHHNRFQPSDASRFPTKKQVPESPELL</sequence>
<keyword evidence="5 11" id="KW-0418">Kinase</keyword>
<dbReference type="Gene3D" id="1.10.510.10">
    <property type="entry name" value="Transferase(Phosphotransferase) domain 1"/>
    <property type="match status" value="1"/>
</dbReference>
<dbReference type="PANTHER" id="PTHR24361:SF433">
    <property type="entry name" value="PROTEIN KINASE DOMAIN-CONTAINING PROTEIN"/>
    <property type="match status" value="1"/>
</dbReference>
<dbReference type="AlphaFoldDB" id="A0A225UEV5"/>
<comment type="catalytic activity">
    <reaction evidence="8">
        <text>L-seryl-[protein] + ATP = O-phospho-L-seryl-[protein] + ADP + H(+)</text>
        <dbReference type="Rhea" id="RHEA:17989"/>
        <dbReference type="Rhea" id="RHEA-COMP:9863"/>
        <dbReference type="Rhea" id="RHEA-COMP:11604"/>
        <dbReference type="ChEBI" id="CHEBI:15378"/>
        <dbReference type="ChEBI" id="CHEBI:29999"/>
        <dbReference type="ChEBI" id="CHEBI:30616"/>
        <dbReference type="ChEBI" id="CHEBI:83421"/>
        <dbReference type="ChEBI" id="CHEBI:456216"/>
        <dbReference type="EC" id="2.7.11.1"/>
    </reaction>
</comment>
<evidence type="ECO:0000256" key="3">
    <source>
        <dbReference type="ARBA" id="ARBA00022679"/>
    </source>
</evidence>
<keyword evidence="2" id="KW-0723">Serine/threonine-protein kinase</keyword>
<dbReference type="Pfam" id="PF00069">
    <property type="entry name" value="Pkinase"/>
    <property type="match status" value="1"/>
</dbReference>
<dbReference type="OrthoDB" id="74619at2759"/>
<evidence type="ECO:0000256" key="5">
    <source>
        <dbReference type="ARBA" id="ARBA00022777"/>
    </source>
</evidence>
<evidence type="ECO:0000256" key="2">
    <source>
        <dbReference type="ARBA" id="ARBA00022527"/>
    </source>
</evidence>
<evidence type="ECO:0000256" key="7">
    <source>
        <dbReference type="ARBA" id="ARBA00047899"/>
    </source>
</evidence>
<accession>A0A225UEV5</accession>
<organism evidence="11 12">
    <name type="scientific">Phytophthora megakarya</name>
    <dbReference type="NCBI Taxonomy" id="4795"/>
    <lineage>
        <taxon>Eukaryota</taxon>
        <taxon>Sar</taxon>
        <taxon>Stramenopiles</taxon>
        <taxon>Oomycota</taxon>
        <taxon>Peronosporomycetes</taxon>
        <taxon>Peronosporales</taxon>
        <taxon>Peronosporaceae</taxon>
        <taxon>Phytophthora</taxon>
    </lineage>
</organism>
<evidence type="ECO:0000259" key="10">
    <source>
        <dbReference type="PROSITE" id="PS50011"/>
    </source>
</evidence>
<dbReference type="GO" id="GO:0005524">
    <property type="term" value="F:ATP binding"/>
    <property type="evidence" value="ECO:0007669"/>
    <property type="project" value="UniProtKB-KW"/>
</dbReference>
<evidence type="ECO:0000256" key="8">
    <source>
        <dbReference type="ARBA" id="ARBA00048679"/>
    </source>
</evidence>
<comment type="caution">
    <text evidence="11">The sequence shown here is derived from an EMBL/GenBank/DDBJ whole genome shotgun (WGS) entry which is preliminary data.</text>
</comment>
<protein>
    <recommendedName>
        <fullName evidence="1">non-specific serine/threonine protein kinase</fullName>
        <ecNumber evidence="1">2.7.11.1</ecNumber>
    </recommendedName>
</protein>
<keyword evidence="3" id="KW-0808">Transferase</keyword>
<gene>
    <name evidence="11" type="ORF">PHMEG_00039527</name>
</gene>
<keyword evidence="4" id="KW-0547">Nucleotide-binding</keyword>
<dbReference type="PANTHER" id="PTHR24361">
    <property type="entry name" value="MITOGEN-ACTIVATED KINASE KINASE KINASE"/>
    <property type="match status" value="1"/>
</dbReference>
<dbReference type="PROSITE" id="PS50011">
    <property type="entry name" value="PROTEIN_KINASE_DOM"/>
    <property type="match status" value="1"/>
</dbReference>
<evidence type="ECO:0000256" key="4">
    <source>
        <dbReference type="ARBA" id="ARBA00022741"/>
    </source>
</evidence>
<dbReference type="GO" id="GO:0004674">
    <property type="term" value="F:protein serine/threonine kinase activity"/>
    <property type="evidence" value="ECO:0007669"/>
    <property type="project" value="UniProtKB-KW"/>
</dbReference>
<dbReference type="GO" id="GO:0005737">
    <property type="term" value="C:cytoplasm"/>
    <property type="evidence" value="ECO:0007669"/>
    <property type="project" value="TreeGrafter"/>
</dbReference>